<dbReference type="InterPro" id="IPR036561">
    <property type="entry name" value="MAM33_sf"/>
</dbReference>
<protein>
    <submittedName>
        <fullName evidence="1">Uncharacterized protein</fullName>
    </submittedName>
</protein>
<proteinExistence type="evidence at transcript level"/>
<dbReference type="GO" id="GO:0005759">
    <property type="term" value="C:mitochondrial matrix"/>
    <property type="evidence" value="ECO:0007669"/>
    <property type="project" value="InterPro"/>
</dbReference>
<accession>D5ACQ4</accession>
<evidence type="ECO:0000313" key="1">
    <source>
        <dbReference type="EMBL" id="ADE77323.1"/>
    </source>
</evidence>
<dbReference type="InterPro" id="IPR003428">
    <property type="entry name" value="MAM33"/>
</dbReference>
<reference evidence="1" key="1">
    <citation type="submission" date="2010-04" db="EMBL/GenBank/DDBJ databases">
        <authorList>
            <person name="Reid K.E."/>
            <person name="Liao N."/>
            <person name="Chan S."/>
            <person name="Docking R."/>
            <person name="Taylor G."/>
            <person name="Moore R."/>
            <person name="Mayo M."/>
            <person name="Munro S."/>
            <person name="King J."/>
            <person name="Yanchuk A."/>
            <person name="Holt R."/>
            <person name="Jones S."/>
            <person name="Marra M."/>
            <person name="Ritland C.E."/>
            <person name="Ritland K."/>
            <person name="Bohlmann J."/>
        </authorList>
    </citation>
    <scope>NUCLEOTIDE SEQUENCE</scope>
    <source>
        <tissue evidence="1">Bud</tissue>
    </source>
</reference>
<dbReference type="EMBL" id="BT124042">
    <property type="protein sequence ID" value="ADE77323.1"/>
    <property type="molecule type" value="mRNA"/>
</dbReference>
<dbReference type="SUPFAM" id="SSF54529">
    <property type="entry name" value="Mitochondrial glycoprotein MAM33-like"/>
    <property type="match status" value="1"/>
</dbReference>
<sequence length="109" mass="12588">MKVCITKPGITSILHFDCRLQGYGNDAVINLVSYHQSTQSLHPSKYRGPPFRTLDYALQDAFKEFLEVRGINVELGNFLIRHLHNKEQQQYVKWLHSLAFIIKKGLESS</sequence>
<dbReference type="PANTHER" id="PTHR10826">
    <property type="entry name" value="COMPLEMENT COMPONENT 1"/>
    <property type="match status" value="1"/>
</dbReference>
<organism evidence="1">
    <name type="scientific">Picea sitchensis</name>
    <name type="common">Sitka spruce</name>
    <name type="synonym">Pinus sitchensis</name>
    <dbReference type="NCBI Taxonomy" id="3332"/>
    <lineage>
        <taxon>Eukaryota</taxon>
        <taxon>Viridiplantae</taxon>
        <taxon>Streptophyta</taxon>
        <taxon>Embryophyta</taxon>
        <taxon>Tracheophyta</taxon>
        <taxon>Spermatophyta</taxon>
        <taxon>Pinopsida</taxon>
        <taxon>Pinidae</taxon>
        <taxon>Conifers I</taxon>
        <taxon>Pinales</taxon>
        <taxon>Pinaceae</taxon>
        <taxon>Picea</taxon>
    </lineage>
</organism>
<dbReference type="Pfam" id="PF02330">
    <property type="entry name" value="MAM33"/>
    <property type="match status" value="1"/>
</dbReference>
<name>D5ACQ4_PICSI</name>
<dbReference type="Gene3D" id="3.10.280.10">
    <property type="entry name" value="Mitochondrial glycoprotein"/>
    <property type="match status" value="1"/>
</dbReference>
<dbReference type="PANTHER" id="PTHR10826:SF1">
    <property type="entry name" value="COMPLEMENT COMPONENT 1 Q SUBCOMPONENT-BINDING PROTEIN, MITOCHONDRIAL"/>
    <property type="match status" value="1"/>
</dbReference>
<dbReference type="AlphaFoldDB" id="D5ACQ4"/>